<evidence type="ECO:0000313" key="11">
    <source>
        <dbReference type="EMBL" id="CAD5218769.1"/>
    </source>
</evidence>
<dbReference type="Pfam" id="PF03798">
    <property type="entry name" value="TRAM_LAG1_CLN8"/>
    <property type="match status" value="1"/>
</dbReference>
<name>A0A811KRH6_9BILA</name>
<keyword evidence="5 9" id="KW-1133">Transmembrane helix</keyword>
<dbReference type="InterPro" id="IPR016439">
    <property type="entry name" value="Lag1/Lac1-like"/>
</dbReference>
<evidence type="ECO:0000256" key="6">
    <source>
        <dbReference type="ARBA" id="ARBA00023136"/>
    </source>
</evidence>
<comment type="caution">
    <text evidence="11">The sequence shown here is derived from an EMBL/GenBank/DDBJ whole genome shotgun (WGS) entry which is preliminary data.</text>
</comment>
<sequence>MEPTTYQRFWNHSIWLPISYTWDDVPTVPSQLLTAVYLAPFVFCIRILSEAFIGLGIGKLLGYQRKPYLSSAYHHITGGFLKCSRSKKILETFWRFISYTFLFAFGVYALHDKSWLYDVRQGFISYPKHEVDTIIYWYYMIECSFYISLLAASPFDAQRSDAWQMFVHHLITIGLIVFSWTVNFVRVGTLVLISHDVSDIFLEACKLVRYTKKYLELSNALFIVFFISWIISRLIYFPVFVVYTGVAEGPALIQPDYPVWNFTVKPYAPRVILMLLIGLMLLHIFWTVLIFRIVVKALKEGEASDIRSDSEESDDEDDSNGNRRKKLKKT</sequence>
<feature type="transmembrane region" description="Helical" evidence="9">
    <location>
        <begin position="35"/>
        <end position="57"/>
    </location>
</feature>
<gene>
    <name evidence="11" type="ORF">BOKJ2_LOCUS7979</name>
</gene>
<evidence type="ECO:0000256" key="2">
    <source>
        <dbReference type="ARBA" id="ARBA00004760"/>
    </source>
</evidence>
<evidence type="ECO:0000313" key="12">
    <source>
        <dbReference type="Proteomes" id="UP000614601"/>
    </source>
</evidence>
<evidence type="ECO:0000256" key="3">
    <source>
        <dbReference type="ARBA" id="ARBA00004991"/>
    </source>
</evidence>
<dbReference type="EMBL" id="CAJFCW020000004">
    <property type="protein sequence ID" value="CAG9111645.1"/>
    <property type="molecule type" value="Genomic_DNA"/>
</dbReference>
<reference evidence="11" key="1">
    <citation type="submission" date="2020-09" db="EMBL/GenBank/DDBJ databases">
        <authorList>
            <person name="Kikuchi T."/>
        </authorList>
    </citation>
    <scope>NUCLEOTIDE SEQUENCE</scope>
    <source>
        <strain evidence="11">SH1</strain>
    </source>
</reference>
<comment type="pathway">
    <text evidence="3">Sphingolipid metabolism.</text>
</comment>
<keyword evidence="6 7" id="KW-0472">Membrane</keyword>
<dbReference type="GO" id="GO:0050291">
    <property type="term" value="F:sphingosine N-acyltransferase activity"/>
    <property type="evidence" value="ECO:0007669"/>
    <property type="project" value="InterPro"/>
</dbReference>
<evidence type="ECO:0000256" key="7">
    <source>
        <dbReference type="PROSITE-ProRule" id="PRU00205"/>
    </source>
</evidence>
<dbReference type="GO" id="GO:0046513">
    <property type="term" value="P:ceramide biosynthetic process"/>
    <property type="evidence" value="ECO:0007669"/>
    <property type="project" value="InterPro"/>
</dbReference>
<evidence type="ECO:0000256" key="4">
    <source>
        <dbReference type="ARBA" id="ARBA00022692"/>
    </source>
</evidence>
<dbReference type="OrthoDB" id="537032at2759"/>
<dbReference type="PROSITE" id="PS50922">
    <property type="entry name" value="TLC"/>
    <property type="match status" value="1"/>
</dbReference>
<feature type="transmembrane region" description="Helical" evidence="9">
    <location>
        <begin position="220"/>
        <end position="247"/>
    </location>
</feature>
<keyword evidence="4 7" id="KW-0812">Transmembrane</keyword>
<dbReference type="AlphaFoldDB" id="A0A811KRH6"/>
<feature type="transmembrane region" description="Helical" evidence="9">
    <location>
        <begin position="135"/>
        <end position="155"/>
    </location>
</feature>
<dbReference type="Proteomes" id="UP000614601">
    <property type="component" value="Unassembled WGS sequence"/>
</dbReference>
<evidence type="ECO:0000259" key="10">
    <source>
        <dbReference type="PROSITE" id="PS50922"/>
    </source>
</evidence>
<dbReference type="PANTHER" id="PTHR12560">
    <property type="entry name" value="LONGEVITY ASSURANCE FACTOR 1 LAG1"/>
    <property type="match status" value="1"/>
</dbReference>
<evidence type="ECO:0000256" key="8">
    <source>
        <dbReference type="SAM" id="MobiDB-lite"/>
    </source>
</evidence>
<feature type="transmembrane region" description="Helical" evidence="9">
    <location>
        <begin position="92"/>
        <end position="110"/>
    </location>
</feature>
<accession>A0A811KRH6</accession>
<proteinExistence type="predicted"/>
<feature type="region of interest" description="Disordered" evidence="8">
    <location>
        <begin position="302"/>
        <end position="330"/>
    </location>
</feature>
<dbReference type="Proteomes" id="UP000783686">
    <property type="component" value="Unassembled WGS sequence"/>
</dbReference>
<evidence type="ECO:0000256" key="9">
    <source>
        <dbReference type="SAM" id="Phobius"/>
    </source>
</evidence>
<dbReference type="InterPro" id="IPR006634">
    <property type="entry name" value="TLC-dom"/>
</dbReference>
<dbReference type="SMART" id="SM00724">
    <property type="entry name" value="TLC"/>
    <property type="match status" value="1"/>
</dbReference>
<feature type="transmembrane region" description="Helical" evidence="9">
    <location>
        <begin position="267"/>
        <end position="291"/>
    </location>
</feature>
<evidence type="ECO:0000256" key="1">
    <source>
        <dbReference type="ARBA" id="ARBA00004141"/>
    </source>
</evidence>
<organism evidence="11 12">
    <name type="scientific">Bursaphelenchus okinawaensis</name>
    <dbReference type="NCBI Taxonomy" id="465554"/>
    <lineage>
        <taxon>Eukaryota</taxon>
        <taxon>Metazoa</taxon>
        <taxon>Ecdysozoa</taxon>
        <taxon>Nematoda</taxon>
        <taxon>Chromadorea</taxon>
        <taxon>Rhabditida</taxon>
        <taxon>Tylenchina</taxon>
        <taxon>Tylenchomorpha</taxon>
        <taxon>Aphelenchoidea</taxon>
        <taxon>Aphelenchoididae</taxon>
        <taxon>Bursaphelenchus</taxon>
    </lineage>
</organism>
<feature type="domain" description="TLC" evidence="10">
    <location>
        <begin position="87"/>
        <end position="299"/>
    </location>
</feature>
<dbReference type="GO" id="GO:0016020">
    <property type="term" value="C:membrane"/>
    <property type="evidence" value="ECO:0007669"/>
    <property type="project" value="UniProtKB-SubCell"/>
</dbReference>
<comment type="subcellular location">
    <subcellularLocation>
        <location evidence="1">Membrane</location>
        <topology evidence="1">Multi-pass membrane protein</topology>
    </subcellularLocation>
</comment>
<keyword evidence="12" id="KW-1185">Reference proteome</keyword>
<comment type="pathway">
    <text evidence="2">Lipid metabolism; sphingolipid metabolism.</text>
</comment>
<protein>
    <recommendedName>
        <fullName evidence="10">TLC domain-containing protein</fullName>
    </recommendedName>
</protein>
<dbReference type="PANTHER" id="PTHR12560:SF0">
    <property type="entry name" value="LD18904P"/>
    <property type="match status" value="1"/>
</dbReference>
<evidence type="ECO:0000256" key="5">
    <source>
        <dbReference type="ARBA" id="ARBA00022989"/>
    </source>
</evidence>
<dbReference type="UniPathway" id="UPA00222"/>
<dbReference type="EMBL" id="CAJFDH010000004">
    <property type="protein sequence ID" value="CAD5218769.1"/>
    <property type="molecule type" value="Genomic_DNA"/>
</dbReference>